<evidence type="ECO:0000313" key="5">
    <source>
        <dbReference type="EMBL" id="MPN39162.1"/>
    </source>
</evidence>
<proteinExistence type="predicted"/>
<dbReference type="InterPro" id="IPR003142">
    <property type="entry name" value="BPL_C"/>
</dbReference>
<protein>
    <submittedName>
        <fullName evidence="5">Bifunctional ligase/repressor BirA</fullName>
        <ecNumber evidence="5">6.3.4.15</ecNumber>
    </submittedName>
</protein>
<dbReference type="Pfam" id="PF02237">
    <property type="entry name" value="BPL_C"/>
    <property type="match status" value="1"/>
</dbReference>
<dbReference type="GO" id="GO:0004077">
    <property type="term" value="F:biotin--[biotin carboxyl-carrier protein] ligase activity"/>
    <property type="evidence" value="ECO:0007669"/>
    <property type="project" value="UniProtKB-EC"/>
</dbReference>
<keyword evidence="1 5" id="KW-0436">Ligase</keyword>
<dbReference type="GO" id="GO:0005524">
    <property type="term" value="F:ATP binding"/>
    <property type="evidence" value="ECO:0007669"/>
    <property type="project" value="UniProtKB-KW"/>
</dbReference>
<keyword evidence="2" id="KW-0547">Nucleotide-binding</keyword>
<dbReference type="PANTHER" id="PTHR12835">
    <property type="entry name" value="BIOTIN PROTEIN LIGASE"/>
    <property type="match status" value="1"/>
</dbReference>
<dbReference type="Gene3D" id="3.30.930.10">
    <property type="entry name" value="Bira Bifunctional Protein, Domain 2"/>
    <property type="match status" value="1"/>
</dbReference>
<dbReference type="InterPro" id="IPR008988">
    <property type="entry name" value="Transcriptional_repressor_C"/>
</dbReference>
<sequence>MASKLTLIGAAAVERAMEEVGIEAYIKWPNDIVLNNKKVCGILTEMSGEMDRVNYIVMGIGINVNTNSFPEEINSIATSLKIETGREVDRKLLVAGILNNFENLYNKFIIENNFNQVIDICRNKSVLLGKDVRLINGENIRKAKAIDIDDDGELIVQYEDGVLGKVLSGEISVRGLYGYV</sequence>
<dbReference type="EMBL" id="VSSQ01094807">
    <property type="protein sequence ID" value="MPN39162.1"/>
    <property type="molecule type" value="Genomic_DNA"/>
</dbReference>
<accession>A0A645HL71</accession>
<dbReference type="PROSITE" id="PS51733">
    <property type="entry name" value="BPL_LPL_CATALYTIC"/>
    <property type="match status" value="1"/>
</dbReference>
<dbReference type="Pfam" id="PF03099">
    <property type="entry name" value="BPL_LplA_LipB"/>
    <property type="match status" value="1"/>
</dbReference>
<organism evidence="5">
    <name type="scientific">bioreactor metagenome</name>
    <dbReference type="NCBI Taxonomy" id="1076179"/>
    <lineage>
        <taxon>unclassified sequences</taxon>
        <taxon>metagenomes</taxon>
        <taxon>ecological metagenomes</taxon>
    </lineage>
</organism>
<dbReference type="NCBIfam" id="TIGR00121">
    <property type="entry name" value="birA_ligase"/>
    <property type="match status" value="1"/>
</dbReference>
<dbReference type="AlphaFoldDB" id="A0A645HL71"/>
<dbReference type="SUPFAM" id="SSF50037">
    <property type="entry name" value="C-terminal domain of transcriptional repressors"/>
    <property type="match status" value="1"/>
</dbReference>
<feature type="domain" description="BPL/LPL catalytic" evidence="4">
    <location>
        <begin position="1"/>
        <end position="109"/>
    </location>
</feature>
<dbReference type="EC" id="6.3.4.15" evidence="5"/>
<dbReference type="CDD" id="cd16442">
    <property type="entry name" value="BPL"/>
    <property type="match status" value="1"/>
</dbReference>
<dbReference type="PANTHER" id="PTHR12835:SF5">
    <property type="entry name" value="BIOTIN--PROTEIN LIGASE"/>
    <property type="match status" value="1"/>
</dbReference>
<dbReference type="Gene3D" id="2.30.30.100">
    <property type="match status" value="1"/>
</dbReference>
<gene>
    <name evidence="5" type="primary">birA_47</name>
    <name evidence="5" type="ORF">SDC9_186690</name>
</gene>
<evidence type="ECO:0000256" key="1">
    <source>
        <dbReference type="ARBA" id="ARBA00022598"/>
    </source>
</evidence>
<keyword evidence="3" id="KW-0067">ATP-binding</keyword>
<name>A0A645HL71_9ZZZZ</name>
<dbReference type="GO" id="GO:0005737">
    <property type="term" value="C:cytoplasm"/>
    <property type="evidence" value="ECO:0007669"/>
    <property type="project" value="TreeGrafter"/>
</dbReference>
<dbReference type="InterPro" id="IPR004408">
    <property type="entry name" value="Biotin_CoA_COase_ligase"/>
</dbReference>
<evidence type="ECO:0000259" key="4">
    <source>
        <dbReference type="PROSITE" id="PS51733"/>
    </source>
</evidence>
<comment type="caution">
    <text evidence="5">The sequence shown here is derived from an EMBL/GenBank/DDBJ whole genome shotgun (WGS) entry which is preliminary data.</text>
</comment>
<evidence type="ECO:0000256" key="2">
    <source>
        <dbReference type="ARBA" id="ARBA00022741"/>
    </source>
</evidence>
<dbReference type="SUPFAM" id="SSF55681">
    <property type="entry name" value="Class II aaRS and biotin synthetases"/>
    <property type="match status" value="1"/>
</dbReference>
<dbReference type="InterPro" id="IPR045864">
    <property type="entry name" value="aa-tRNA-synth_II/BPL/LPL"/>
</dbReference>
<dbReference type="InterPro" id="IPR004143">
    <property type="entry name" value="BPL_LPL_catalytic"/>
</dbReference>
<evidence type="ECO:0000256" key="3">
    <source>
        <dbReference type="ARBA" id="ARBA00022840"/>
    </source>
</evidence>
<reference evidence="5" key="1">
    <citation type="submission" date="2019-08" db="EMBL/GenBank/DDBJ databases">
        <authorList>
            <person name="Kucharzyk K."/>
            <person name="Murdoch R.W."/>
            <person name="Higgins S."/>
            <person name="Loffler F."/>
        </authorList>
    </citation>
    <scope>NUCLEOTIDE SEQUENCE</scope>
</reference>